<feature type="compositionally biased region" description="Polar residues" evidence="1">
    <location>
        <begin position="480"/>
        <end position="489"/>
    </location>
</feature>
<accession>A0A8B9JA33</accession>
<feature type="region of interest" description="Disordered" evidence="1">
    <location>
        <begin position="460"/>
        <end position="489"/>
    </location>
</feature>
<evidence type="ECO:0000313" key="2">
    <source>
        <dbReference type="Ensembl" id="ENSAMXP00005013604.1"/>
    </source>
</evidence>
<evidence type="ECO:0000313" key="3">
    <source>
        <dbReference type="Proteomes" id="UP000694621"/>
    </source>
</evidence>
<sequence length="489" mass="53724">MPQQPPLKSNPVAAANSVSRAVSYEKIPSSTHHQYQTQSTPVYWSPRPPARFLGKERSNAVQNQPNLLPKKSTYYGLTPMEYSAYGGIKASSCSSVPMPDKSDDSQNPQNNNSMLNSNFGTSHKISSSVQELTTETDLIIETVSSQTSKPQISMSSDPAPQTRVSKFPGIEAQSVPNFTQTPIKTSTSTSSAKLALNDMEVKSGVTSKSLPVNHQSSATLEVPVISSNVAVVPEILPPTPNHIGDPRSEVPLAMQLGEKRPNYPFPMAQSNILNSNTAGLSTRNFLSMQNIPLQTSAERENVPQSAYPTKAIDLPSKPKETQKPKVLKSKLSGWTRLKKHMIVEPEEPQFPDLDNEIKTPAQPSDVKMSGSNDSVGLHEESNCSNVQKKTEAPRALKMWDAVLFQMFSTKENIVNPGQVPSFAHRLPILLYSPRFDARKLKEAAAKPLTKIATAFERSLLHRKTEGEEPKDFNRTARGFSMSQTKDTEV</sequence>
<feature type="region of interest" description="Disordered" evidence="1">
    <location>
        <begin position="24"/>
        <end position="49"/>
    </location>
</feature>
<organism evidence="2 3">
    <name type="scientific">Astyanax mexicanus</name>
    <name type="common">Blind cave fish</name>
    <name type="synonym">Astyanax fasciatus mexicanus</name>
    <dbReference type="NCBI Taxonomy" id="7994"/>
    <lineage>
        <taxon>Eukaryota</taxon>
        <taxon>Metazoa</taxon>
        <taxon>Chordata</taxon>
        <taxon>Craniata</taxon>
        <taxon>Vertebrata</taxon>
        <taxon>Euteleostomi</taxon>
        <taxon>Actinopterygii</taxon>
        <taxon>Neopterygii</taxon>
        <taxon>Teleostei</taxon>
        <taxon>Ostariophysi</taxon>
        <taxon>Characiformes</taxon>
        <taxon>Characoidei</taxon>
        <taxon>Acestrorhamphidae</taxon>
        <taxon>Acestrorhamphinae</taxon>
        <taxon>Astyanax</taxon>
    </lineage>
</organism>
<feature type="region of interest" description="Disordered" evidence="1">
    <location>
        <begin position="350"/>
        <end position="388"/>
    </location>
</feature>
<feature type="compositionally biased region" description="Basic and acidic residues" evidence="1">
    <location>
        <begin position="460"/>
        <end position="474"/>
    </location>
</feature>
<proteinExistence type="predicted"/>
<dbReference type="PANTHER" id="PTHR38004:SF1">
    <property type="entry name" value="PROLINE-RICH PROTEIN 33"/>
    <property type="match status" value="1"/>
</dbReference>
<dbReference type="InterPro" id="IPR028004">
    <property type="entry name" value="DUF4643"/>
</dbReference>
<dbReference type="AlphaFoldDB" id="A0A8B9JA33"/>
<feature type="compositionally biased region" description="Polar residues" evidence="1">
    <location>
        <begin position="28"/>
        <end position="42"/>
    </location>
</feature>
<feature type="region of interest" description="Disordered" evidence="1">
    <location>
        <begin position="89"/>
        <end position="121"/>
    </location>
</feature>
<dbReference type="PANTHER" id="PTHR38004">
    <property type="entry name" value="PROLINE-RICH PROTEIN 33"/>
    <property type="match status" value="1"/>
</dbReference>
<dbReference type="OrthoDB" id="329227at2759"/>
<dbReference type="Ensembl" id="ENSAMXT00005015077.1">
    <property type="protein sequence ID" value="ENSAMXP00005013604.1"/>
    <property type="gene ID" value="ENSAMXG00005007303.1"/>
</dbReference>
<reference evidence="2" key="1">
    <citation type="submission" date="2025-08" db="UniProtKB">
        <authorList>
            <consortium name="Ensembl"/>
        </authorList>
    </citation>
    <scope>IDENTIFICATION</scope>
</reference>
<protein>
    <submittedName>
        <fullName evidence="2">Uncharacterized protein</fullName>
    </submittedName>
</protein>
<name>A0A8B9JA33_ASTMX</name>
<dbReference type="Pfam" id="PF15485">
    <property type="entry name" value="DUF4643"/>
    <property type="match status" value="1"/>
</dbReference>
<dbReference type="Proteomes" id="UP000694621">
    <property type="component" value="Unplaced"/>
</dbReference>
<feature type="compositionally biased region" description="Low complexity" evidence="1">
    <location>
        <begin position="105"/>
        <end position="118"/>
    </location>
</feature>
<evidence type="ECO:0000256" key="1">
    <source>
        <dbReference type="SAM" id="MobiDB-lite"/>
    </source>
</evidence>